<keyword evidence="1" id="KW-1133">Transmembrane helix</keyword>
<sequence>MLQPKSSNLSLCSGWAFIICGTISFLTLCYAAIISKILPEPRNSILLSIRNDWYYCFLVPLTLPVLIVLVYLHWLSMKLFKHA</sequence>
<gene>
    <name evidence="2" type="ORF">ZIOFF_011680</name>
</gene>
<dbReference type="PANTHER" id="PTHR36485">
    <property type="entry name" value="OS01G0939000 PROTEIN"/>
    <property type="match status" value="1"/>
</dbReference>
<dbReference type="Proteomes" id="UP000734854">
    <property type="component" value="Unassembled WGS sequence"/>
</dbReference>
<dbReference type="PANTHER" id="PTHR36485:SF1">
    <property type="entry name" value="TRANSMEMBRANE PROTEIN"/>
    <property type="match status" value="1"/>
</dbReference>
<keyword evidence="1" id="KW-0812">Transmembrane</keyword>
<comment type="caution">
    <text evidence="2">The sequence shown here is derived from an EMBL/GenBank/DDBJ whole genome shotgun (WGS) entry which is preliminary data.</text>
</comment>
<dbReference type="InterPro" id="IPR029164">
    <property type="entry name" value="PIG-Y"/>
</dbReference>
<evidence type="ECO:0000313" key="2">
    <source>
        <dbReference type="EMBL" id="KAG6529481.1"/>
    </source>
</evidence>
<keyword evidence="3" id="KW-1185">Reference proteome</keyword>
<organism evidence="2 3">
    <name type="scientific">Zingiber officinale</name>
    <name type="common">Ginger</name>
    <name type="synonym">Amomum zingiber</name>
    <dbReference type="NCBI Taxonomy" id="94328"/>
    <lineage>
        <taxon>Eukaryota</taxon>
        <taxon>Viridiplantae</taxon>
        <taxon>Streptophyta</taxon>
        <taxon>Embryophyta</taxon>
        <taxon>Tracheophyta</taxon>
        <taxon>Spermatophyta</taxon>
        <taxon>Magnoliopsida</taxon>
        <taxon>Liliopsida</taxon>
        <taxon>Zingiberales</taxon>
        <taxon>Zingiberaceae</taxon>
        <taxon>Zingiber</taxon>
    </lineage>
</organism>
<evidence type="ECO:0008006" key="4">
    <source>
        <dbReference type="Google" id="ProtNLM"/>
    </source>
</evidence>
<evidence type="ECO:0000313" key="3">
    <source>
        <dbReference type="Proteomes" id="UP000734854"/>
    </source>
</evidence>
<keyword evidence="1" id="KW-0472">Membrane</keyword>
<evidence type="ECO:0000256" key="1">
    <source>
        <dbReference type="SAM" id="Phobius"/>
    </source>
</evidence>
<feature type="transmembrane region" description="Helical" evidence="1">
    <location>
        <begin position="53"/>
        <end position="74"/>
    </location>
</feature>
<name>A0A8J5HMK7_ZINOF</name>
<reference evidence="2 3" key="1">
    <citation type="submission" date="2020-08" db="EMBL/GenBank/DDBJ databases">
        <title>Plant Genome Project.</title>
        <authorList>
            <person name="Zhang R.-G."/>
        </authorList>
    </citation>
    <scope>NUCLEOTIDE SEQUENCE [LARGE SCALE GENOMIC DNA]</scope>
    <source>
        <tissue evidence="2">Rhizome</tissue>
    </source>
</reference>
<feature type="transmembrane region" description="Helical" evidence="1">
    <location>
        <begin position="15"/>
        <end position="33"/>
    </location>
</feature>
<protein>
    <recommendedName>
        <fullName evidence="4">Phosphatidylinositol N-acetylglucosaminyltransferase subunit Y</fullName>
    </recommendedName>
</protein>
<proteinExistence type="predicted"/>
<dbReference type="EMBL" id="JACMSC010000003">
    <property type="protein sequence ID" value="KAG6529481.1"/>
    <property type="molecule type" value="Genomic_DNA"/>
</dbReference>
<accession>A0A8J5HMK7</accession>
<dbReference type="AlphaFoldDB" id="A0A8J5HMK7"/>
<dbReference type="Pfam" id="PF15159">
    <property type="entry name" value="PIG-Y"/>
    <property type="match status" value="1"/>
</dbReference>